<sequence length="154" mass="15817">MPADSSSKRLKTMDSRQPCRQAVEAAESASSAIKKATGQRVSSTVEVEVLYAKRPQDCPNTDSFGGGGRSKSMNSGGGGGGQTGECYICHETGHWSNACPNKDGGGGGGRSTSTRGKRGRSGSTRGSTRGRGGAKKAGRGRAVKKTTFAAADDW</sequence>
<evidence type="ECO:0000256" key="2">
    <source>
        <dbReference type="PROSITE-ProRule" id="PRU00047"/>
    </source>
</evidence>
<feature type="compositionally biased region" description="Gly residues" evidence="3">
    <location>
        <begin position="64"/>
        <end position="83"/>
    </location>
</feature>
<evidence type="ECO:0000256" key="1">
    <source>
        <dbReference type="ARBA" id="ARBA00022664"/>
    </source>
</evidence>
<feature type="domain" description="CCHC-type" evidence="4">
    <location>
        <begin position="86"/>
        <end position="101"/>
    </location>
</feature>
<dbReference type="GO" id="GO:0008270">
    <property type="term" value="F:zinc ion binding"/>
    <property type="evidence" value="ECO:0007669"/>
    <property type="project" value="UniProtKB-KW"/>
</dbReference>
<reference evidence="5 6" key="1">
    <citation type="journal article" date="2010" name="Nat. Biotechnol.">
        <title>Genome sequence of the model mushroom Schizophyllum commune.</title>
        <authorList>
            <person name="Ohm R.A."/>
            <person name="de Jong J.F."/>
            <person name="Lugones L.G."/>
            <person name="Aerts A."/>
            <person name="Kothe E."/>
            <person name="Stajich J.E."/>
            <person name="de Vries R.P."/>
            <person name="Record E."/>
            <person name="Levasseur A."/>
            <person name="Baker S.E."/>
            <person name="Bartholomew K.A."/>
            <person name="Coutinho P.M."/>
            <person name="Erdmann S."/>
            <person name="Fowler T.J."/>
            <person name="Gathman A.C."/>
            <person name="Lombard V."/>
            <person name="Henrissat B."/>
            <person name="Knabe N."/>
            <person name="Kuees U."/>
            <person name="Lilly W.W."/>
            <person name="Lindquist E."/>
            <person name="Lucas S."/>
            <person name="Magnuson J.K."/>
            <person name="Piumi F."/>
            <person name="Raudaskoski M."/>
            <person name="Salamov A."/>
            <person name="Schmutz J."/>
            <person name="Schwarze F.W.M.R."/>
            <person name="vanKuyk P.A."/>
            <person name="Horton J.S."/>
            <person name="Grigoriev I.V."/>
            <person name="Woesten H.A.B."/>
        </authorList>
    </citation>
    <scope>NUCLEOTIDE SEQUENCE [LARGE SCALE GENOMIC DNA]</scope>
    <source>
        <strain evidence="6">H4-8 / FGSC 9210</strain>
    </source>
</reference>
<keyword evidence="2" id="KW-0863">Zinc-finger</keyword>
<proteinExistence type="predicted"/>
<dbReference type="EMBL" id="GL377305">
    <property type="protein sequence ID" value="EFI98323.1"/>
    <property type="molecule type" value="Genomic_DNA"/>
</dbReference>
<feature type="non-terminal residue" evidence="5">
    <location>
        <position position="154"/>
    </location>
</feature>
<evidence type="ECO:0000313" key="6">
    <source>
        <dbReference type="Proteomes" id="UP000007431"/>
    </source>
</evidence>
<dbReference type="InterPro" id="IPR036875">
    <property type="entry name" value="Znf_CCHC_sf"/>
</dbReference>
<organism evidence="6">
    <name type="scientific">Schizophyllum commune (strain H4-8 / FGSC 9210)</name>
    <name type="common">Split gill fungus</name>
    <dbReference type="NCBI Taxonomy" id="578458"/>
    <lineage>
        <taxon>Eukaryota</taxon>
        <taxon>Fungi</taxon>
        <taxon>Dikarya</taxon>
        <taxon>Basidiomycota</taxon>
        <taxon>Agaricomycotina</taxon>
        <taxon>Agaricomycetes</taxon>
        <taxon>Agaricomycetidae</taxon>
        <taxon>Agaricales</taxon>
        <taxon>Schizophyllaceae</taxon>
        <taxon>Schizophyllum</taxon>
    </lineage>
</organism>
<feature type="compositionally biased region" description="Basic residues" evidence="3">
    <location>
        <begin position="132"/>
        <end position="144"/>
    </location>
</feature>
<dbReference type="AlphaFoldDB" id="D8Q3K0"/>
<accession>D8Q3K0</accession>
<dbReference type="GO" id="GO:0003676">
    <property type="term" value="F:nucleic acid binding"/>
    <property type="evidence" value="ECO:0007669"/>
    <property type="project" value="InterPro"/>
</dbReference>
<dbReference type="Proteomes" id="UP000007431">
    <property type="component" value="Unassembled WGS sequence"/>
</dbReference>
<evidence type="ECO:0000259" key="4">
    <source>
        <dbReference type="PROSITE" id="PS50158"/>
    </source>
</evidence>
<dbReference type="SMART" id="SM00343">
    <property type="entry name" value="ZnF_C2HC"/>
    <property type="match status" value="1"/>
</dbReference>
<keyword evidence="1" id="KW-0507">mRNA processing</keyword>
<keyword evidence="6" id="KW-1185">Reference proteome</keyword>
<keyword evidence="2" id="KW-0479">Metal-binding</keyword>
<keyword evidence="2" id="KW-0862">Zinc</keyword>
<dbReference type="InParanoid" id="D8Q3K0"/>
<dbReference type="Gene3D" id="4.10.60.10">
    <property type="entry name" value="Zinc finger, CCHC-type"/>
    <property type="match status" value="1"/>
</dbReference>
<feature type="region of interest" description="Disordered" evidence="3">
    <location>
        <begin position="98"/>
        <end position="154"/>
    </location>
</feature>
<dbReference type="SUPFAM" id="SSF57756">
    <property type="entry name" value="Retrovirus zinc finger-like domains"/>
    <property type="match status" value="1"/>
</dbReference>
<evidence type="ECO:0000256" key="3">
    <source>
        <dbReference type="SAM" id="MobiDB-lite"/>
    </source>
</evidence>
<dbReference type="STRING" id="578458.D8Q3K0"/>
<feature type="region of interest" description="Disordered" evidence="3">
    <location>
        <begin position="1"/>
        <end position="83"/>
    </location>
</feature>
<dbReference type="InterPro" id="IPR001878">
    <property type="entry name" value="Znf_CCHC"/>
</dbReference>
<evidence type="ECO:0000313" key="5">
    <source>
        <dbReference type="EMBL" id="EFI98323.1"/>
    </source>
</evidence>
<gene>
    <name evidence="5" type="ORF">SCHCODRAFT_107850</name>
</gene>
<dbReference type="HOGENOM" id="CLU_1705285_0_0_1"/>
<feature type="compositionally biased region" description="Low complexity" evidence="3">
    <location>
        <begin position="22"/>
        <end position="32"/>
    </location>
</feature>
<dbReference type="GO" id="GO:0006397">
    <property type="term" value="P:mRNA processing"/>
    <property type="evidence" value="ECO:0007669"/>
    <property type="project" value="UniProtKB-KW"/>
</dbReference>
<name>D8Q3K0_SCHCM</name>
<protein>
    <recommendedName>
        <fullName evidence="4">CCHC-type domain-containing protein</fullName>
    </recommendedName>
</protein>
<dbReference type="PROSITE" id="PS50158">
    <property type="entry name" value="ZF_CCHC"/>
    <property type="match status" value="1"/>
</dbReference>